<reference evidence="3" key="1">
    <citation type="journal article" date="2019" name="Int. J. Syst. Evol. Microbiol.">
        <title>The Global Catalogue of Microorganisms (GCM) 10K type strain sequencing project: providing services to taxonomists for standard genome sequencing and annotation.</title>
        <authorList>
            <consortium name="The Broad Institute Genomics Platform"/>
            <consortium name="The Broad Institute Genome Sequencing Center for Infectious Disease"/>
            <person name="Wu L."/>
            <person name="Ma J."/>
        </authorList>
    </citation>
    <scope>NUCLEOTIDE SEQUENCE [LARGE SCALE GENOMIC DNA]</scope>
    <source>
        <strain evidence="3">CCUG 54329</strain>
    </source>
</reference>
<accession>A0ABW3P675</accession>
<dbReference type="Pfam" id="PF18856">
    <property type="entry name" value="baeRF_family12"/>
    <property type="match status" value="1"/>
</dbReference>
<evidence type="ECO:0000313" key="3">
    <source>
        <dbReference type="Proteomes" id="UP001597203"/>
    </source>
</evidence>
<protein>
    <submittedName>
        <fullName evidence="2">Host attachment family protein</fullName>
    </submittedName>
</protein>
<dbReference type="EMBL" id="JBHTLS010000135">
    <property type="protein sequence ID" value="MFD1107295.1"/>
    <property type="molecule type" value="Genomic_DNA"/>
</dbReference>
<dbReference type="Proteomes" id="UP001597203">
    <property type="component" value="Unassembled WGS sequence"/>
</dbReference>
<evidence type="ECO:0000313" key="2">
    <source>
        <dbReference type="EMBL" id="MFD1107295.1"/>
    </source>
</evidence>
<dbReference type="InterPro" id="IPR041374">
    <property type="entry name" value="BaeRF_family12"/>
</dbReference>
<gene>
    <name evidence="2" type="ORF">ACFQ24_20710</name>
</gene>
<organism evidence="2 3">
    <name type="scientific">Sphingobium olei</name>
    <dbReference type="NCBI Taxonomy" id="420955"/>
    <lineage>
        <taxon>Bacteria</taxon>
        <taxon>Pseudomonadati</taxon>
        <taxon>Pseudomonadota</taxon>
        <taxon>Alphaproteobacteria</taxon>
        <taxon>Sphingomonadales</taxon>
        <taxon>Sphingomonadaceae</taxon>
        <taxon>Sphingobium</taxon>
    </lineage>
</organism>
<feature type="region of interest" description="Disordered" evidence="1">
    <location>
        <begin position="34"/>
        <end position="73"/>
    </location>
</feature>
<name>A0ABW3P675_9SPHN</name>
<feature type="compositionally biased region" description="Low complexity" evidence="1">
    <location>
        <begin position="53"/>
        <end position="66"/>
    </location>
</feature>
<dbReference type="RefSeq" id="WP_380914733.1">
    <property type="nucleotide sequence ID" value="NZ_JBHTLS010000135.1"/>
</dbReference>
<comment type="caution">
    <text evidence="2">The sequence shown here is derived from an EMBL/GenBank/DDBJ whole genome shotgun (WGS) entry which is preliminary data.</text>
</comment>
<keyword evidence="3" id="KW-1185">Reference proteome</keyword>
<proteinExistence type="predicted"/>
<evidence type="ECO:0000256" key="1">
    <source>
        <dbReference type="SAM" id="MobiDB-lite"/>
    </source>
</evidence>
<sequence>MQIDHDAMVLVADGRKLLFFRNKGDAAYPNLEAESVTQQDNPAHLDQASDKAGQSSSTGTASGTMGENNYHELEEQRFAAEAADLLKRRALANDYEKLIIVAPPTALGEMRKHLHKEVQDRLVGEIAKDLTNHPVPEIEKLIAAS</sequence>